<dbReference type="InterPro" id="IPR051395">
    <property type="entry name" value="Cytochrome_c_Peroxidase/MauG"/>
</dbReference>
<dbReference type="Gene3D" id="1.10.760.10">
    <property type="entry name" value="Cytochrome c-like domain"/>
    <property type="match status" value="2"/>
</dbReference>
<dbReference type="PANTHER" id="PTHR30600">
    <property type="entry name" value="CYTOCHROME C PEROXIDASE-RELATED"/>
    <property type="match status" value="1"/>
</dbReference>
<keyword evidence="6 7" id="KW-0408">Iron</keyword>
<sequence>MPHFHFHLFVINPKYSPATAIHTAIMQRLLLSIAFACAGLVQAAAPAKPAYQSASYAPGPRPVSAKQLEELGRQLFFDRSLSASGRMSCATCHSPSHAYGPPNGLAAQLGGKDGKQPGTRAAPSLRYLQSVPPFSEHFHDNDGNDSEDAGPTGGYTWDGRADSAHAQASLPLLAANEMANGTPAAVVDKLRRSAAAARFQKLFGSDIFSHPAQAFDKAALALEVFQQNPREFYPYDSKYDAFLRGQAKLSAKEARGLKAFNDPDKGNCASCHISQRSESGAFPAFTDYGHIAVGAPRNPELAANRDGHYFDLGLCGPARTDFKNRGDYCGLFRTPSLRNVASRKTFFHNGAFHDLRQVLRFYAERDTRPGKWYPKGKDGKVAKFDDLPARYQANVNMEAPFGGKAGGKAMFSERDIDDMLAFLKTLNDGYKPAGRGKS</sequence>
<dbReference type="PANTHER" id="PTHR30600:SF10">
    <property type="entry name" value="BLL6722 PROTEIN"/>
    <property type="match status" value="1"/>
</dbReference>
<feature type="domain" description="Cytochrome c" evidence="9">
    <location>
        <begin position="67"/>
        <end position="177"/>
    </location>
</feature>
<evidence type="ECO:0000256" key="6">
    <source>
        <dbReference type="ARBA" id="ARBA00023004"/>
    </source>
</evidence>
<evidence type="ECO:0000313" key="10">
    <source>
        <dbReference type="EMBL" id="ERD99524.1"/>
    </source>
</evidence>
<proteinExistence type="predicted"/>
<name>A0ABP2XFZ7_9NEIS</name>
<keyword evidence="2 7" id="KW-0349">Heme</keyword>
<reference evidence="10 11" key="1">
    <citation type="journal article" date="2013" name="Genome Announc.">
        <title>Genome Sequence of the Pigment-Producing Bacterium Pseudogulbenkiania ferrooxidans, Isolated from Loktak Lake.</title>
        <authorList>
            <person name="Puranik S."/>
            <person name="Talkal R."/>
            <person name="Qureshi A."/>
            <person name="Khardenavis A."/>
            <person name="Kapley A."/>
            <person name="Purohit H.J."/>
        </authorList>
    </citation>
    <scope>NUCLEOTIDE SEQUENCE [LARGE SCALE GENOMIC DNA]</scope>
    <source>
        <strain evidence="10 11">EGD-HP2</strain>
    </source>
</reference>
<keyword evidence="3 7" id="KW-0479">Metal-binding</keyword>
<comment type="subcellular location">
    <subcellularLocation>
        <location evidence="1">Cell envelope</location>
    </subcellularLocation>
</comment>
<evidence type="ECO:0000313" key="11">
    <source>
        <dbReference type="Proteomes" id="UP000016426"/>
    </source>
</evidence>
<evidence type="ECO:0000256" key="2">
    <source>
        <dbReference type="ARBA" id="ARBA00022617"/>
    </source>
</evidence>
<evidence type="ECO:0000256" key="5">
    <source>
        <dbReference type="ARBA" id="ARBA00023002"/>
    </source>
</evidence>
<keyword evidence="5" id="KW-0560">Oxidoreductase</keyword>
<keyword evidence="11" id="KW-1185">Reference proteome</keyword>
<evidence type="ECO:0000256" key="8">
    <source>
        <dbReference type="SAM" id="MobiDB-lite"/>
    </source>
</evidence>
<dbReference type="GO" id="GO:0004601">
    <property type="term" value="F:peroxidase activity"/>
    <property type="evidence" value="ECO:0007669"/>
    <property type="project" value="UniProtKB-KW"/>
</dbReference>
<feature type="region of interest" description="Disordered" evidence="8">
    <location>
        <begin position="133"/>
        <end position="160"/>
    </location>
</feature>
<evidence type="ECO:0000256" key="3">
    <source>
        <dbReference type="ARBA" id="ARBA00022723"/>
    </source>
</evidence>
<keyword evidence="4" id="KW-0732">Signal</keyword>
<dbReference type="InterPro" id="IPR009056">
    <property type="entry name" value="Cyt_c-like_dom"/>
</dbReference>
<dbReference type="InterPro" id="IPR004852">
    <property type="entry name" value="Di-haem_cyt_c_peroxidsae"/>
</dbReference>
<dbReference type="Pfam" id="PF03150">
    <property type="entry name" value="CCP_MauG"/>
    <property type="match status" value="1"/>
</dbReference>
<protein>
    <submittedName>
        <fullName evidence="10">Cytochrome C peroxidase</fullName>
    </submittedName>
</protein>
<comment type="caution">
    <text evidence="10">The sequence shown here is derived from an EMBL/GenBank/DDBJ whole genome shotgun (WGS) entry which is preliminary data.</text>
</comment>
<feature type="domain" description="Cytochrome c" evidence="9">
    <location>
        <begin position="251"/>
        <end position="427"/>
    </location>
</feature>
<gene>
    <name evidence="10" type="ORF">O166_17170</name>
</gene>
<dbReference type="SUPFAM" id="SSF46626">
    <property type="entry name" value="Cytochrome c"/>
    <property type="match status" value="2"/>
</dbReference>
<dbReference type="PROSITE" id="PS51007">
    <property type="entry name" value="CYTC"/>
    <property type="match status" value="2"/>
</dbReference>
<evidence type="ECO:0000259" key="9">
    <source>
        <dbReference type="PROSITE" id="PS51007"/>
    </source>
</evidence>
<evidence type="ECO:0000256" key="7">
    <source>
        <dbReference type="PROSITE-ProRule" id="PRU00433"/>
    </source>
</evidence>
<dbReference type="InterPro" id="IPR036909">
    <property type="entry name" value="Cyt_c-like_dom_sf"/>
</dbReference>
<organism evidence="10 11">
    <name type="scientific">Pseudogulbenkiania ferrooxidans EGD-HP2</name>
    <dbReference type="NCBI Taxonomy" id="1388764"/>
    <lineage>
        <taxon>Bacteria</taxon>
        <taxon>Pseudomonadati</taxon>
        <taxon>Pseudomonadota</taxon>
        <taxon>Betaproteobacteria</taxon>
        <taxon>Neisseriales</taxon>
        <taxon>Chromobacteriaceae</taxon>
        <taxon>Pseudogulbenkiania</taxon>
    </lineage>
</organism>
<dbReference type="EMBL" id="AVPH01000293">
    <property type="protein sequence ID" value="ERD99524.1"/>
    <property type="molecule type" value="Genomic_DNA"/>
</dbReference>
<evidence type="ECO:0000256" key="1">
    <source>
        <dbReference type="ARBA" id="ARBA00004196"/>
    </source>
</evidence>
<dbReference type="Proteomes" id="UP000016426">
    <property type="component" value="Unassembled WGS sequence"/>
</dbReference>
<evidence type="ECO:0000256" key="4">
    <source>
        <dbReference type="ARBA" id="ARBA00022729"/>
    </source>
</evidence>
<accession>A0ABP2XFZ7</accession>
<keyword evidence="10" id="KW-0575">Peroxidase</keyword>